<feature type="region of interest" description="Disordered" evidence="1">
    <location>
        <begin position="1295"/>
        <end position="1318"/>
    </location>
</feature>
<feature type="compositionally biased region" description="Basic and acidic residues" evidence="1">
    <location>
        <begin position="1197"/>
        <end position="1208"/>
    </location>
</feature>
<protein>
    <submittedName>
        <fullName evidence="3">Cytochrome b5-like Heme/Steroid binding domain-containing protein</fullName>
    </submittedName>
</protein>
<gene>
    <name evidence="3" type="ORF">CORC01_01687</name>
</gene>
<dbReference type="RefSeq" id="XP_022480067.1">
    <property type="nucleotide sequence ID" value="XM_022613341.1"/>
</dbReference>
<dbReference type="SMART" id="SM01117">
    <property type="entry name" value="Cyt-b5"/>
    <property type="match status" value="2"/>
</dbReference>
<reference evidence="3 4" key="1">
    <citation type="submission" date="2016-09" db="EMBL/GenBank/DDBJ databases">
        <authorList>
            <person name="Capua I."/>
            <person name="De Benedictis P."/>
            <person name="Joannis T."/>
            <person name="Lombin L.H."/>
            <person name="Cattoli G."/>
        </authorList>
    </citation>
    <scope>NUCLEOTIDE SEQUENCE [LARGE SCALE GENOMIC DNA]</scope>
    <source>
        <strain evidence="3 4">IMI 309357</strain>
    </source>
</reference>
<dbReference type="GeneID" id="34554851"/>
<sequence>MSGSSPARWEKQYGVGKTHPPRRNGLSWMDPVLPSIDPQTLQMDEPYPEEILEPLPSELDDLYLSERQQLAKLSGLRTWEAALLAKTETYTTPGEGQTLIGKELEVIESSWLPIWSRDRWMIDFTVPPNWSNDWSRSQLWSAHDPLIWGVLRKAIQIADNIMRNSLEGDWLQSLLIPENIESYDTIVPSCSGPITIFINIVGMKTLLDADTTQSSKSAALMNLASTHMIGFVHLGNGALRQSLGHPIHNFEIFGPGEHHFELGWSFEQHAFGGTLCGLVPRSSTNDFHTMTYAPLILSIRKFPHIFELKETYGIVLNSPTIDTRWPMPSLWHDSFSSEAFWTQIVSKYGYQSLMGPKMLVSATQHGNQGFFEPWFHPRETSARFIEEFIPQTFHADSLKMLARSLLSRRLKYHRMRPWLQDTYAMWQMTPYGLHNPREDLARLADVPPARRNDRYEDNAEWFACNWIHPLRVTRDQNDLLVYEASPTQYGAHIVDGNRTQWFWRAIGFLLVASLPGRLATITPIKQPKRSLLNPWTIPQSLSLNESQRDEVQKQIERAESRRWTYPPIHLPERHINPGDPSATRSIRHNCIDLAVTAFDTYLALCIEPAGLRDAFETECNSLRAQLNADHGNDFNSWLDFRFQMPQYPGHTSDGRTYSLWEFWQAGVSTWKSPDKDLGDRAAEVFHGEDPAKYPSRDLPAFAQSGIVGSPLRPGQSYRRHQVPYYTVAELYDHAQELEEALVLVENGYYLDVYRCSAVCRSLEIEQNELLSFTRSTFYGRQLTCDAAEWLSNADLPSLAIGRVVRVIRDDDIAECDGKDGRPLWIRLHNSVFDVTYLKSVSEPRLRGLLASSPAGNPSLRLLEDGYTLAEVKRSLAPWRVGIVAKTPGAIADKHSVRTFTAQSLRKHEFRETGMYISIDNKVYNISGEFKGRQGKQKREVTADRSKDYAETHPGGLHALVENGGRDITDLFNQYHQENRSRILAGLKELFGREVYSVKALKESSEYAKLSKLVDDLSPYLGADATQALKAEEGNDGPLLRFSRLRGYIVASIDHGLPEIEPIELSKFDGHADEIHDVRYDAFVASDGMVYDLTAIMLYGSSNPNYAKFETFLGGVVTDEEMKTYLQTHCQGLVCAILVQKRRREQGRRTINWNPKKKAPLRYKMPIWANRTKKSWESPLEDQVAPHMSTLQKAKKRSKEEDFEKKDVFEPTPSRSYLQNLVCDLGQVVQPSLAQESERRSPRSGDAWPAELNESAAATRARSPTPEQLSRLNSELRRHNDEKVVRNRARACPELKALGKSRGTAVPYKDNSSKHETGTVIKEEVYEEGEFDPRQAAAQPGMSRKELLVTKKRKPVFKIDDGAPRKRR</sequence>
<proteinExistence type="predicted"/>
<dbReference type="InterPro" id="IPR036400">
    <property type="entry name" value="Cyt_B5-like_heme/steroid_sf"/>
</dbReference>
<dbReference type="PROSITE" id="PS50255">
    <property type="entry name" value="CYTOCHROME_B5_2"/>
    <property type="match status" value="1"/>
</dbReference>
<feature type="region of interest" description="Disordered" evidence="1">
    <location>
        <begin position="1"/>
        <end position="26"/>
    </location>
</feature>
<keyword evidence="4" id="KW-1185">Reference proteome</keyword>
<evidence type="ECO:0000313" key="4">
    <source>
        <dbReference type="Proteomes" id="UP000176998"/>
    </source>
</evidence>
<comment type="caution">
    <text evidence="3">The sequence shown here is derived from an EMBL/GenBank/DDBJ whole genome shotgun (WGS) entry which is preliminary data.</text>
</comment>
<evidence type="ECO:0000313" key="3">
    <source>
        <dbReference type="EMBL" id="OHF02929.1"/>
    </source>
</evidence>
<dbReference type="Proteomes" id="UP000176998">
    <property type="component" value="Unassembled WGS sequence"/>
</dbReference>
<evidence type="ECO:0000259" key="2">
    <source>
        <dbReference type="PROSITE" id="PS50255"/>
    </source>
</evidence>
<dbReference type="SUPFAM" id="SSF55856">
    <property type="entry name" value="Cytochrome b5-like heme/steroid binding domain"/>
    <property type="match status" value="1"/>
</dbReference>
<dbReference type="InterPro" id="IPR001199">
    <property type="entry name" value="Cyt_B5-like_heme/steroid-bd"/>
</dbReference>
<accession>A0A1G4BN95</accession>
<feature type="domain" description="Cytochrome b5 heme-binding" evidence="2">
    <location>
        <begin position="896"/>
        <end position="1001"/>
    </location>
</feature>
<evidence type="ECO:0000256" key="1">
    <source>
        <dbReference type="SAM" id="MobiDB-lite"/>
    </source>
</evidence>
<name>A0A1G4BN95_9PEZI</name>
<feature type="region of interest" description="Disordered" evidence="1">
    <location>
        <begin position="1175"/>
        <end position="1209"/>
    </location>
</feature>
<dbReference type="Gene3D" id="3.10.120.10">
    <property type="entry name" value="Cytochrome b5-like heme/steroid binding domain"/>
    <property type="match status" value="1"/>
</dbReference>
<dbReference type="EMBL" id="MJBS01000009">
    <property type="protein sequence ID" value="OHF02929.1"/>
    <property type="molecule type" value="Genomic_DNA"/>
</dbReference>
<dbReference type="OrthoDB" id="10254945at2759"/>
<organism evidence="3 4">
    <name type="scientific">Colletotrichum orchidophilum</name>
    <dbReference type="NCBI Taxonomy" id="1209926"/>
    <lineage>
        <taxon>Eukaryota</taxon>
        <taxon>Fungi</taxon>
        <taxon>Dikarya</taxon>
        <taxon>Ascomycota</taxon>
        <taxon>Pezizomycotina</taxon>
        <taxon>Sordariomycetes</taxon>
        <taxon>Hypocreomycetidae</taxon>
        <taxon>Glomerellales</taxon>
        <taxon>Glomerellaceae</taxon>
        <taxon>Colletotrichum</taxon>
    </lineage>
</organism>